<accession>A0A915ATX2</accession>
<dbReference type="WBParaSite" id="PgR015_g114_t01">
    <property type="protein sequence ID" value="PgR015_g114_t01"/>
    <property type="gene ID" value="PgR015_g114"/>
</dbReference>
<dbReference type="AlphaFoldDB" id="A0A915ATX2"/>
<feature type="compositionally biased region" description="Basic and acidic residues" evidence="1">
    <location>
        <begin position="1"/>
        <end position="14"/>
    </location>
</feature>
<name>A0A915ATX2_PARUN</name>
<sequence length="74" mass="8709">MQQEPLDERRRLRLFENTNQPTDDPLRILKETAMPPVQRSSTYRIISLSTTVRFCILLSTTFNHMIRLHLLAAI</sequence>
<dbReference type="Proteomes" id="UP000887569">
    <property type="component" value="Unplaced"/>
</dbReference>
<keyword evidence="2" id="KW-1185">Reference proteome</keyword>
<feature type="region of interest" description="Disordered" evidence="1">
    <location>
        <begin position="1"/>
        <end position="24"/>
    </location>
</feature>
<evidence type="ECO:0000313" key="3">
    <source>
        <dbReference type="WBParaSite" id="PgR015_g114_t01"/>
    </source>
</evidence>
<protein>
    <submittedName>
        <fullName evidence="3">Uncharacterized protein</fullName>
    </submittedName>
</protein>
<evidence type="ECO:0000256" key="1">
    <source>
        <dbReference type="SAM" id="MobiDB-lite"/>
    </source>
</evidence>
<proteinExistence type="predicted"/>
<evidence type="ECO:0000313" key="2">
    <source>
        <dbReference type="Proteomes" id="UP000887569"/>
    </source>
</evidence>
<reference evidence="3" key="1">
    <citation type="submission" date="2022-11" db="UniProtKB">
        <authorList>
            <consortium name="WormBaseParasite"/>
        </authorList>
    </citation>
    <scope>IDENTIFICATION</scope>
</reference>
<organism evidence="2 3">
    <name type="scientific">Parascaris univalens</name>
    <name type="common">Nematode worm</name>
    <dbReference type="NCBI Taxonomy" id="6257"/>
    <lineage>
        <taxon>Eukaryota</taxon>
        <taxon>Metazoa</taxon>
        <taxon>Ecdysozoa</taxon>
        <taxon>Nematoda</taxon>
        <taxon>Chromadorea</taxon>
        <taxon>Rhabditida</taxon>
        <taxon>Spirurina</taxon>
        <taxon>Ascaridomorpha</taxon>
        <taxon>Ascaridoidea</taxon>
        <taxon>Ascarididae</taxon>
        <taxon>Parascaris</taxon>
    </lineage>
</organism>